<evidence type="ECO:0000256" key="6">
    <source>
        <dbReference type="ARBA" id="ARBA00023136"/>
    </source>
</evidence>
<gene>
    <name evidence="9" type="ORF">H8S08_01790</name>
</gene>
<dbReference type="SUPFAM" id="SSF53649">
    <property type="entry name" value="Alkaline phosphatase-like"/>
    <property type="match status" value="1"/>
</dbReference>
<evidence type="ECO:0000256" key="3">
    <source>
        <dbReference type="ARBA" id="ARBA00022679"/>
    </source>
</evidence>
<dbReference type="Gene3D" id="3.40.720.10">
    <property type="entry name" value="Alkaline Phosphatase, subunit A"/>
    <property type="match status" value="1"/>
</dbReference>
<evidence type="ECO:0000256" key="5">
    <source>
        <dbReference type="ARBA" id="ARBA00022989"/>
    </source>
</evidence>
<feature type="transmembrane region" description="Helical" evidence="7">
    <location>
        <begin position="157"/>
        <end position="178"/>
    </location>
</feature>
<feature type="domain" description="Sulfatase N-terminal" evidence="8">
    <location>
        <begin position="233"/>
        <end position="497"/>
    </location>
</feature>
<dbReference type="InterPro" id="IPR017850">
    <property type="entry name" value="Alkaline_phosphatase_core_sf"/>
</dbReference>
<feature type="transmembrane region" description="Helical" evidence="7">
    <location>
        <begin position="120"/>
        <end position="145"/>
    </location>
</feature>
<comment type="subcellular location">
    <subcellularLocation>
        <location evidence="1">Cell membrane</location>
        <topology evidence="1">Multi-pass membrane protein</topology>
    </subcellularLocation>
</comment>
<dbReference type="Pfam" id="PF00884">
    <property type="entry name" value="Sulfatase"/>
    <property type="match status" value="1"/>
</dbReference>
<dbReference type="InterPro" id="IPR040423">
    <property type="entry name" value="PEA_transferase"/>
</dbReference>
<evidence type="ECO:0000259" key="8">
    <source>
        <dbReference type="Pfam" id="PF00884"/>
    </source>
</evidence>
<evidence type="ECO:0000256" key="7">
    <source>
        <dbReference type="SAM" id="Phobius"/>
    </source>
</evidence>
<evidence type="ECO:0000313" key="9">
    <source>
        <dbReference type="EMBL" id="MBC5615753.1"/>
    </source>
</evidence>
<keyword evidence="5 7" id="KW-1133">Transmembrane helix</keyword>
<feature type="transmembrane region" description="Helical" evidence="7">
    <location>
        <begin position="45"/>
        <end position="62"/>
    </location>
</feature>
<dbReference type="InterPro" id="IPR000917">
    <property type="entry name" value="Sulfatase_N"/>
</dbReference>
<organism evidence="9 10">
    <name type="scientific">Alistipes hominis</name>
    <dbReference type="NCBI Taxonomy" id="2763015"/>
    <lineage>
        <taxon>Bacteria</taxon>
        <taxon>Pseudomonadati</taxon>
        <taxon>Bacteroidota</taxon>
        <taxon>Bacteroidia</taxon>
        <taxon>Bacteroidales</taxon>
        <taxon>Rikenellaceae</taxon>
        <taxon>Alistipes</taxon>
    </lineage>
</organism>
<dbReference type="InterPro" id="IPR058130">
    <property type="entry name" value="PEA_transf_C"/>
</dbReference>
<dbReference type="RefSeq" id="WP_118656306.1">
    <property type="nucleotide sequence ID" value="NZ_JACOOK010000001.1"/>
</dbReference>
<keyword evidence="10" id="KW-1185">Reference proteome</keyword>
<feature type="transmembrane region" description="Helical" evidence="7">
    <location>
        <begin position="74"/>
        <end position="100"/>
    </location>
</feature>
<dbReference type="PANTHER" id="PTHR30443">
    <property type="entry name" value="INNER MEMBRANE PROTEIN"/>
    <property type="match status" value="1"/>
</dbReference>
<evidence type="ECO:0000256" key="2">
    <source>
        <dbReference type="ARBA" id="ARBA00022475"/>
    </source>
</evidence>
<comment type="caution">
    <text evidence="9">The sequence shown here is derived from an EMBL/GenBank/DDBJ whole genome shotgun (WGS) entry which is preliminary data.</text>
</comment>
<accession>A0ABR7CJC3</accession>
<dbReference type="CDD" id="cd16017">
    <property type="entry name" value="LptA"/>
    <property type="match status" value="1"/>
</dbReference>
<protein>
    <submittedName>
        <fullName evidence="9">Lipid A phosphoethanolamine transferase</fullName>
    </submittedName>
</protein>
<keyword evidence="6 7" id="KW-0472">Membrane</keyword>
<name>A0ABR7CJC3_9BACT</name>
<keyword evidence="3 9" id="KW-0808">Transferase</keyword>
<dbReference type="EMBL" id="JACOOK010000001">
    <property type="protein sequence ID" value="MBC5615753.1"/>
    <property type="molecule type" value="Genomic_DNA"/>
</dbReference>
<reference evidence="9 10" key="1">
    <citation type="submission" date="2020-08" db="EMBL/GenBank/DDBJ databases">
        <title>Genome public.</title>
        <authorList>
            <person name="Liu C."/>
            <person name="Sun Q."/>
        </authorList>
    </citation>
    <scope>NUCLEOTIDE SEQUENCE [LARGE SCALE GENOMIC DNA]</scope>
    <source>
        <strain evidence="9 10">New-7</strain>
    </source>
</reference>
<evidence type="ECO:0000256" key="1">
    <source>
        <dbReference type="ARBA" id="ARBA00004651"/>
    </source>
</evidence>
<evidence type="ECO:0000313" key="10">
    <source>
        <dbReference type="Proteomes" id="UP000636891"/>
    </source>
</evidence>
<dbReference type="Proteomes" id="UP000636891">
    <property type="component" value="Unassembled WGS sequence"/>
</dbReference>
<dbReference type="GO" id="GO:0016740">
    <property type="term" value="F:transferase activity"/>
    <property type="evidence" value="ECO:0007669"/>
    <property type="project" value="UniProtKB-KW"/>
</dbReference>
<dbReference type="PANTHER" id="PTHR30443:SF0">
    <property type="entry name" value="PHOSPHOETHANOLAMINE TRANSFERASE EPTA"/>
    <property type="match status" value="1"/>
</dbReference>
<evidence type="ECO:0000256" key="4">
    <source>
        <dbReference type="ARBA" id="ARBA00022692"/>
    </source>
</evidence>
<keyword evidence="4 7" id="KW-0812">Transmembrane</keyword>
<keyword evidence="2" id="KW-1003">Cell membrane</keyword>
<feature type="transmembrane region" description="Helical" evidence="7">
    <location>
        <begin position="21"/>
        <end position="39"/>
    </location>
</feature>
<proteinExistence type="predicted"/>
<sequence length="585" mass="66609">MKKMINRFFSGLKRVLGLQETISVVYVAIMLLPNLFLAITEPYSWSTVLGSILLPATFYLLVSVSLPRPGGVMLCTLPLMILGAFQIVLLYLFGGSIIAVDMFTNLFTTNASEAGELLANIWPAVVFVCVIYIPLLVLGVRSLVIKRRLSGVFRRRALWAAAASFVLGGIFVLVSTFAHPGFGVKYHVFPINVIYNIDLTLDRWSQSEAYPETSRDFRFDVTRSRQADGREIYVFVIGEASRAASWSLFGYERETTPRLQQRVGDGLVPFRDMLTQCNATHKSVPILLSAVSAANYNDIFQEKSIITAFKEAGFRTLFISNQVPNRSLIDFFSEEADNRIDISPREGQLYTDNRPDGDMLSYLRDVIAENDDNLFIVLHTYGSHFDYTKRYPAEFARFVPDHASAVNRENRDVVCNAYDNSVYYTDYVLDRVISLLDSARVCSALFYCADHGEDLMDDDRGRFLHASPTPTYYQLHVAALAWFSDEYRAQFPEKYRNAVANRDKPSTTGSVFHDLADMAFLQSRYMDSTQAFTSSGFVFNPRRMYLNDHNKAVEFYNSGLRPEDFEMLDRHHIEYDKAHVRDILY</sequence>